<evidence type="ECO:0000256" key="5">
    <source>
        <dbReference type="ARBA" id="ARBA00022741"/>
    </source>
</evidence>
<dbReference type="GO" id="GO:0004386">
    <property type="term" value="F:helicase activity"/>
    <property type="evidence" value="ECO:0007669"/>
    <property type="project" value="UniProtKB-KW"/>
</dbReference>
<evidence type="ECO:0000256" key="3">
    <source>
        <dbReference type="ARBA" id="ARBA00022490"/>
    </source>
</evidence>
<dbReference type="SUPFAM" id="SSF52540">
    <property type="entry name" value="P-loop containing nucleoside triphosphate hydrolases"/>
    <property type="match status" value="1"/>
</dbReference>
<dbReference type="EMBL" id="PKMF04000861">
    <property type="protein sequence ID" value="KAK7817818.1"/>
    <property type="molecule type" value="Genomic_DNA"/>
</dbReference>
<keyword evidence="7" id="KW-0378">Hydrolase</keyword>
<keyword evidence="10" id="KW-0067">ATP-binding</keyword>
<comment type="similarity">
    <text evidence="2">Belongs to the DNA2/NAM7 helicase family.</text>
</comment>
<dbReference type="PANTHER" id="PTHR46434:SF3">
    <property type="entry name" value="GTP-BINDING PROTEIN BRASSINAZOLE INSENSITIVE PALE GREEN 2, CHLOROPLASTIC"/>
    <property type="match status" value="1"/>
</dbReference>
<feature type="domain" description="DNA2/NAM7 helicase-like C-terminal" evidence="12">
    <location>
        <begin position="276"/>
        <end position="433"/>
    </location>
</feature>
<dbReference type="CDD" id="cd18808">
    <property type="entry name" value="SF1_C_Upf1"/>
    <property type="match status" value="1"/>
</dbReference>
<gene>
    <name evidence="13" type="primary">UPF1_0</name>
    <name evidence="13" type="ORF">CFP56_042395</name>
</gene>
<dbReference type="AlphaFoldDB" id="A0AAW0IU10"/>
<keyword evidence="14" id="KW-1185">Reference proteome</keyword>
<keyword evidence="5" id="KW-0547">Nucleotide-binding</keyword>
<feature type="region of interest" description="Disordered" evidence="11">
    <location>
        <begin position="74"/>
        <end position="94"/>
    </location>
</feature>
<dbReference type="GO" id="GO:1901259">
    <property type="term" value="P:chloroplast rRNA processing"/>
    <property type="evidence" value="ECO:0007669"/>
    <property type="project" value="TreeGrafter"/>
</dbReference>
<dbReference type="GO" id="GO:0010468">
    <property type="term" value="P:regulation of gene expression"/>
    <property type="evidence" value="ECO:0007669"/>
    <property type="project" value="UniProtKB-ARBA"/>
</dbReference>
<evidence type="ECO:0000256" key="4">
    <source>
        <dbReference type="ARBA" id="ARBA00022723"/>
    </source>
</evidence>
<dbReference type="GO" id="GO:0008270">
    <property type="term" value="F:zinc ion binding"/>
    <property type="evidence" value="ECO:0007669"/>
    <property type="project" value="UniProtKB-KW"/>
</dbReference>
<dbReference type="InterPro" id="IPR041679">
    <property type="entry name" value="DNA2/NAM7-like_C"/>
</dbReference>
<proteinExistence type="inferred from homology"/>
<keyword evidence="8" id="KW-0347">Helicase</keyword>
<evidence type="ECO:0000256" key="11">
    <source>
        <dbReference type="SAM" id="MobiDB-lite"/>
    </source>
</evidence>
<evidence type="ECO:0000313" key="14">
    <source>
        <dbReference type="Proteomes" id="UP000237347"/>
    </source>
</evidence>
<dbReference type="GO" id="GO:0005739">
    <property type="term" value="C:mitochondrion"/>
    <property type="evidence" value="ECO:0007669"/>
    <property type="project" value="TreeGrafter"/>
</dbReference>
<dbReference type="PANTHER" id="PTHR46434">
    <property type="entry name" value="GENETIC INTERACTOR OF PROHIBITINS 3, MITOCHONDRIAL"/>
    <property type="match status" value="1"/>
</dbReference>
<accession>A0AAW0IU10</accession>
<evidence type="ECO:0000256" key="7">
    <source>
        <dbReference type="ARBA" id="ARBA00022801"/>
    </source>
</evidence>
<evidence type="ECO:0000313" key="13">
    <source>
        <dbReference type="EMBL" id="KAK7817818.1"/>
    </source>
</evidence>
<dbReference type="InterPro" id="IPR050896">
    <property type="entry name" value="Mito_lipid_metab_GTPase"/>
</dbReference>
<dbReference type="GO" id="GO:0005524">
    <property type="term" value="F:ATP binding"/>
    <property type="evidence" value="ECO:0007669"/>
    <property type="project" value="UniProtKB-KW"/>
</dbReference>
<evidence type="ECO:0000256" key="10">
    <source>
        <dbReference type="ARBA" id="ARBA00022840"/>
    </source>
</evidence>
<dbReference type="GO" id="GO:0009742">
    <property type="term" value="P:brassinosteroid mediated signaling pathway"/>
    <property type="evidence" value="ECO:0007669"/>
    <property type="project" value="TreeGrafter"/>
</dbReference>
<dbReference type="GO" id="GO:0016787">
    <property type="term" value="F:hydrolase activity"/>
    <property type="evidence" value="ECO:0007669"/>
    <property type="project" value="UniProtKB-KW"/>
</dbReference>
<dbReference type="InterPro" id="IPR047187">
    <property type="entry name" value="SF1_C_Upf1"/>
</dbReference>
<organism evidence="13 14">
    <name type="scientific">Quercus suber</name>
    <name type="common">Cork oak</name>
    <dbReference type="NCBI Taxonomy" id="58331"/>
    <lineage>
        <taxon>Eukaryota</taxon>
        <taxon>Viridiplantae</taxon>
        <taxon>Streptophyta</taxon>
        <taxon>Embryophyta</taxon>
        <taxon>Tracheophyta</taxon>
        <taxon>Spermatophyta</taxon>
        <taxon>Magnoliopsida</taxon>
        <taxon>eudicotyledons</taxon>
        <taxon>Gunneridae</taxon>
        <taxon>Pentapetalae</taxon>
        <taxon>rosids</taxon>
        <taxon>fabids</taxon>
        <taxon>Fagales</taxon>
        <taxon>Fagaceae</taxon>
        <taxon>Quercus</taxon>
    </lineage>
</organism>
<protein>
    <submittedName>
        <fullName evidence="13">Regulator of nonsense transcripts 1 like protein</fullName>
    </submittedName>
</protein>
<sequence length="492" mass="54723">MAVLLSTTLPSTTTKLSLKCFGTSIIQEKPIIESCLFTGFSIGNDKEKQRKKVSFINLAVKNKQTIVETTQNVNGSIRPRKGGRNPVLSEGRDEDENYGPICPGCGVFMQDKDPDLPGYYQKRKDEFDWDSDEWEAKLMEEKEEVKLDLDGFAPASVGYGNITEDTIEKAKKKKLSKAEKKRIAREAEKEKEEVTVCARCHSLRNYGQVKNQKAENLIPDFDFDRLIATRLMKPSGNATATVVVMVVDCVYFDGSFPKRAAKSLFKALEGTKAEMGTLQNGVTINERQSSGIDFPWPVPNRPMFFYVQMGQEEISASGTSYLNRTEAANVEKIVTTFLRSGVVPSQIGVITPYEGQRAYIVNYMSRNGALRQQLYKEIEVASVDSFQGREKDYIILSCVRSNEHQGIGFLNDPRRLNVALTRARYGIVILGNPKVLSKQPLWNSLLTHYKSSDPAEAAVAEPASSAVVACCSGQRAESRENSSSPANKSDKL</sequence>
<reference evidence="13 14" key="1">
    <citation type="journal article" date="2018" name="Sci. Data">
        <title>The draft genome sequence of cork oak.</title>
        <authorList>
            <person name="Ramos A.M."/>
            <person name="Usie A."/>
            <person name="Barbosa P."/>
            <person name="Barros P.M."/>
            <person name="Capote T."/>
            <person name="Chaves I."/>
            <person name="Simoes F."/>
            <person name="Abreu I."/>
            <person name="Carrasquinho I."/>
            <person name="Faro C."/>
            <person name="Guimaraes J.B."/>
            <person name="Mendonca D."/>
            <person name="Nobrega F."/>
            <person name="Rodrigues L."/>
            <person name="Saibo N.J.M."/>
            <person name="Varela M.C."/>
            <person name="Egas C."/>
            <person name="Matos J."/>
            <person name="Miguel C.M."/>
            <person name="Oliveira M.M."/>
            <person name="Ricardo C.P."/>
            <person name="Goncalves S."/>
        </authorList>
    </citation>
    <scope>NUCLEOTIDE SEQUENCE [LARGE SCALE GENOMIC DNA]</scope>
    <source>
        <strain evidence="14">cv. HL8</strain>
    </source>
</reference>
<evidence type="ECO:0000256" key="2">
    <source>
        <dbReference type="ARBA" id="ARBA00007913"/>
    </source>
</evidence>
<dbReference type="Proteomes" id="UP000237347">
    <property type="component" value="Unassembled WGS sequence"/>
</dbReference>
<dbReference type="InterPro" id="IPR027417">
    <property type="entry name" value="P-loop_NTPase"/>
</dbReference>
<evidence type="ECO:0000256" key="8">
    <source>
        <dbReference type="ARBA" id="ARBA00022806"/>
    </source>
</evidence>
<comment type="subcellular location">
    <subcellularLocation>
        <location evidence="1">Cytoplasm</location>
    </subcellularLocation>
</comment>
<evidence type="ECO:0000256" key="9">
    <source>
        <dbReference type="ARBA" id="ARBA00022833"/>
    </source>
</evidence>
<dbReference type="Gene3D" id="3.40.50.300">
    <property type="entry name" value="P-loop containing nucleotide triphosphate hydrolases"/>
    <property type="match status" value="1"/>
</dbReference>
<evidence type="ECO:0000259" key="12">
    <source>
        <dbReference type="Pfam" id="PF13087"/>
    </source>
</evidence>
<keyword evidence="6" id="KW-0863">Zinc-finger</keyword>
<evidence type="ECO:0000256" key="6">
    <source>
        <dbReference type="ARBA" id="ARBA00022771"/>
    </source>
</evidence>
<keyword evidence="3" id="KW-0963">Cytoplasm</keyword>
<dbReference type="Pfam" id="PF13087">
    <property type="entry name" value="AAA_12"/>
    <property type="match status" value="1"/>
</dbReference>
<name>A0AAW0IU10_QUESU</name>
<keyword evidence="4" id="KW-0479">Metal-binding</keyword>
<dbReference type="FunFam" id="3.40.50.300:FF:000097">
    <property type="entry name" value="Regulator of nonsense transcripts 1"/>
    <property type="match status" value="1"/>
</dbReference>
<keyword evidence="9" id="KW-0862">Zinc</keyword>
<dbReference type="GO" id="GO:0009570">
    <property type="term" value="C:chloroplast stroma"/>
    <property type="evidence" value="ECO:0007669"/>
    <property type="project" value="TreeGrafter"/>
</dbReference>
<evidence type="ECO:0000256" key="1">
    <source>
        <dbReference type="ARBA" id="ARBA00004496"/>
    </source>
</evidence>
<comment type="caution">
    <text evidence="13">The sequence shown here is derived from an EMBL/GenBank/DDBJ whole genome shotgun (WGS) entry which is preliminary data.</text>
</comment>